<keyword evidence="3" id="KW-0520">NAD</keyword>
<dbReference type="PANTHER" id="PTHR43570:SF20">
    <property type="entry name" value="ALDEHYDE DEHYDROGENASE ALDX-RELATED"/>
    <property type="match status" value="1"/>
</dbReference>
<dbReference type="GO" id="GO:0006081">
    <property type="term" value="P:aldehyde metabolic process"/>
    <property type="evidence" value="ECO:0007669"/>
    <property type="project" value="InterPro"/>
</dbReference>
<dbReference type="PROSITE" id="PS00687">
    <property type="entry name" value="ALDEHYDE_DEHYDR_GLU"/>
    <property type="match status" value="1"/>
</dbReference>
<dbReference type="FunFam" id="3.40.605.10:FF:000004">
    <property type="entry name" value="Aldehyde dehydrogenase"/>
    <property type="match status" value="1"/>
</dbReference>
<dbReference type="Gene3D" id="3.40.605.10">
    <property type="entry name" value="Aldehyde Dehydrogenase, Chain A, domain 1"/>
    <property type="match status" value="1"/>
</dbReference>
<proteinExistence type="inferred from homology"/>
<comment type="similarity">
    <text evidence="1">Belongs to the aldehyde dehydrogenase family.</text>
</comment>
<evidence type="ECO:0000256" key="2">
    <source>
        <dbReference type="ARBA" id="ARBA00023002"/>
    </source>
</evidence>
<dbReference type="InterPro" id="IPR016163">
    <property type="entry name" value="Ald_DH_C"/>
</dbReference>
<feature type="domain" description="Aldehyde dehydrogenase" evidence="4">
    <location>
        <begin position="19"/>
        <end position="435"/>
    </location>
</feature>
<reference evidence="5" key="1">
    <citation type="submission" date="2018-05" db="EMBL/GenBank/DDBJ databases">
        <authorList>
            <person name="Lanie J.A."/>
            <person name="Ng W.-L."/>
            <person name="Kazmierczak K.M."/>
            <person name="Andrzejewski T.M."/>
            <person name="Davidsen T.M."/>
            <person name="Wayne K.J."/>
            <person name="Tettelin H."/>
            <person name="Glass J.I."/>
            <person name="Rusch D."/>
            <person name="Podicherti R."/>
            <person name="Tsui H.-C.T."/>
            <person name="Winkler M.E."/>
        </authorList>
    </citation>
    <scope>NUCLEOTIDE SEQUENCE</scope>
</reference>
<accession>A0A381TLL3</accession>
<dbReference type="FunFam" id="3.40.309.10:FF:000003">
    <property type="entry name" value="Aldehyde dehydrogenase"/>
    <property type="match status" value="1"/>
</dbReference>
<sequence length="468" mass="52357">MSHNERVTDIFHRQLSNHSPISVKERLKKLSNMEDWIKTNRQAIFDAHYDDLRKPESEVELGEIWYVLSEIKLAKKHLTNWTKPLHVGISTLALIPARSWIHYEPKGVVLIIAPWNFPFNLSVGPLVSALAAGNRVILKPSEMAPNVSSLVKKMVDDLFQPEEVAVCLGDAEVANSLLGLPFHHIFFTGSPAVGKIVMSAAAKHLSSITLELGGKSPTILDETADVNLAAKKIAWGKCLNLGQSCIAPDYLLIHKSRKDEFLEKLSKRIDEVFGDTFDEKESSPNLTHVVNEGHWDRLNDLLTSAVKQGATIVHGGGKNKESNFIEPTILDTVTQEMKIMKEEIFGPLLPVIPFDKLDDCLDIINSKPKPLALYLFSNSRKNINRIIDNTSSGGMVINEVKTHFLNLNLPFGGVNTSGFGRSHGFEGFKTFCNERAMLKNGKTSLVWLIFPPYTSIRKKIIRFVTRYL</sequence>
<dbReference type="InterPro" id="IPR016161">
    <property type="entry name" value="Ald_DH/histidinol_DH"/>
</dbReference>
<dbReference type="GO" id="GO:0005737">
    <property type="term" value="C:cytoplasm"/>
    <property type="evidence" value="ECO:0007669"/>
    <property type="project" value="TreeGrafter"/>
</dbReference>
<dbReference type="Pfam" id="PF00171">
    <property type="entry name" value="Aldedh"/>
    <property type="match status" value="1"/>
</dbReference>
<evidence type="ECO:0000256" key="3">
    <source>
        <dbReference type="ARBA" id="ARBA00023027"/>
    </source>
</evidence>
<organism evidence="5">
    <name type="scientific">marine metagenome</name>
    <dbReference type="NCBI Taxonomy" id="408172"/>
    <lineage>
        <taxon>unclassified sequences</taxon>
        <taxon>metagenomes</taxon>
        <taxon>ecological metagenomes</taxon>
    </lineage>
</organism>
<dbReference type="GO" id="GO:0004029">
    <property type="term" value="F:aldehyde dehydrogenase (NAD+) activity"/>
    <property type="evidence" value="ECO:0007669"/>
    <property type="project" value="TreeGrafter"/>
</dbReference>
<dbReference type="InterPro" id="IPR015590">
    <property type="entry name" value="Aldehyde_DH_dom"/>
</dbReference>
<dbReference type="EMBL" id="UINC01004805">
    <property type="protein sequence ID" value="SVA16976.1"/>
    <property type="molecule type" value="Genomic_DNA"/>
</dbReference>
<dbReference type="PANTHER" id="PTHR43570">
    <property type="entry name" value="ALDEHYDE DEHYDROGENASE"/>
    <property type="match status" value="1"/>
</dbReference>
<gene>
    <name evidence="5" type="ORF">METZ01_LOCUS69830</name>
</gene>
<protein>
    <recommendedName>
        <fullName evidence="4">Aldehyde dehydrogenase domain-containing protein</fullName>
    </recommendedName>
</protein>
<dbReference type="InterPro" id="IPR016162">
    <property type="entry name" value="Ald_DH_N"/>
</dbReference>
<dbReference type="PIRSF" id="PIRSF036492">
    <property type="entry name" value="ALDH"/>
    <property type="match status" value="1"/>
</dbReference>
<dbReference type="InterPro" id="IPR012394">
    <property type="entry name" value="Aldehyde_DH_NAD(P)"/>
</dbReference>
<dbReference type="AlphaFoldDB" id="A0A381TLL3"/>
<dbReference type="SUPFAM" id="SSF53720">
    <property type="entry name" value="ALDH-like"/>
    <property type="match status" value="1"/>
</dbReference>
<dbReference type="InterPro" id="IPR029510">
    <property type="entry name" value="Ald_DH_CS_GLU"/>
</dbReference>
<evidence type="ECO:0000259" key="4">
    <source>
        <dbReference type="Pfam" id="PF00171"/>
    </source>
</evidence>
<keyword evidence="2" id="KW-0560">Oxidoreductase</keyword>
<evidence type="ECO:0000313" key="5">
    <source>
        <dbReference type="EMBL" id="SVA16976.1"/>
    </source>
</evidence>
<name>A0A381TLL3_9ZZZZ</name>
<evidence type="ECO:0000256" key="1">
    <source>
        <dbReference type="ARBA" id="ARBA00009986"/>
    </source>
</evidence>
<dbReference type="Gene3D" id="3.40.309.10">
    <property type="entry name" value="Aldehyde Dehydrogenase, Chain A, domain 2"/>
    <property type="match status" value="1"/>
</dbReference>